<reference evidence="1 2" key="1">
    <citation type="submission" date="2019-06" db="EMBL/GenBank/DDBJ databases">
        <title>The draft genome of Rhizobium smilacinae PTYR-5.</title>
        <authorList>
            <person name="Liu L."/>
            <person name="Li L."/>
            <person name="Zhang X."/>
        </authorList>
    </citation>
    <scope>NUCLEOTIDE SEQUENCE [LARGE SCALE GENOMIC DNA]</scope>
    <source>
        <strain evidence="1 2">PTYR-5</strain>
    </source>
</reference>
<dbReference type="RefSeq" id="WP_139678546.1">
    <property type="nucleotide sequence ID" value="NZ_VDMN01000006.1"/>
</dbReference>
<accession>A0A5C4XFK6</accession>
<name>A0A5C4XFK6_9HYPH</name>
<keyword evidence="2" id="KW-1185">Reference proteome</keyword>
<dbReference type="OrthoDB" id="8391330at2"/>
<organism evidence="1 2">
    <name type="scientific">Aliirhizobium smilacinae</name>
    <dbReference type="NCBI Taxonomy" id="1395944"/>
    <lineage>
        <taxon>Bacteria</taxon>
        <taxon>Pseudomonadati</taxon>
        <taxon>Pseudomonadota</taxon>
        <taxon>Alphaproteobacteria</taxon>
        <taxon>Hyphomicrobiales</taxon>
        <taxon>Rhizobiaceae</taxon>
        <taxon>Aliirhizobium</taxon>
    </lineage>
</organism>
<protein>
    <recommendedName>
        <fullName evidence="3">DUF2188 domain-containing protein</fullName>
    </recommendedName>
</protein>
<gene>
    <name evidence="1" type="ORF">FHP24_22915</name>
</gene>
<evidence type="ECO:0000313" key="1">
    <source>
        <dbReference type="EMBL" id="TNM61380.1"/>
    </source>
</evidence>
<sequence length="83" mass="9074">MHNYCDIMPHATGWVYVIDGVQSASFYHSYELALDAARTCLAARGGRDSRVFRCQSLNGNMLPIEIAAVMQPPGTGIGPIAYR</sequence>
<evidence type="ECO:0008006" key="3">
    <source>
        <dbReference type="Google" id="ProtNLM"/>
    </source>
</evidence>
<dbReference type="EMBL" id="VDMN01000006">
    <property type="protein sequence ID" value="TNM61380.1"/>
    <property type="molecule type" value="Genomic_DNA"/>
</dbReference>
<comment type="caution">
    <text evidence="1">The sequence shown here is derived from an EMBL/GenBank/DDBJ whole genome shotgun (WGS) entry which is preliminary data.</text>
</comment>
<proteinExistence type="predicted"/>
<dbReference type="AlphaFoldDB" id="A0A5C4XFK6"/>
<dbReference type="Proteomes" id="UP000311605">
    <property type="component" value="Unassembled WGS sequence"/>
</dbReference>
<evidence type="ECO:0000313" key="2">
    <source>
        <dbReference type="Proteomes" id="UP000311605"/>
    </source>
</evidence>